<keyword evidence="5" id="KW-1133">Transmembrane helix</keyword>
<evidence type="ECO:0000313" key="11">
    <source>
        <dbReference type="Proteomes" id="UP000198406"/>
    </source>
</evidence>
<evidence type="ECO:0000256" key="1">
    <source>
        <dbReference type="ARBA" id="ARBA00004273"/>
    </source>
</evidence>
<protein>
    <recommendedName>
        <fullName evidence="12">MICOS complex subunit MIC60</fullName>
    </recommendedName>
</protein>
<proteinExistence type="inferred from homology"/>
<dbReference type="PANTHER" id="PTHR15415">
    <property type="entry name" value="MITOFILIN"/>
    <property type="match status" value="1"/>
</dbReference>
<dbReference type="PANTHER" id="PTHR15415:SF7">
    <property type="entry name" value="MICOS COMPLEX SUBUNIT MIC60"/>
    <property type="match status" value="1"/>
</dbReference>
<keyword evidence="11" id="KW-1185">Reference proteome</keyword>
<comment type="similarity">
    <text evidence="2">Belongs to the MICOS complex subunit Mic60 family.</text>
</comment>
<dbReference type="GO" id="GO:0042407">
    <property type="term" value="P:cristae formation"/>
    <property type="evidence" value="ECO:0007669"/>
    <property type="project" value="TreeGrafter"/>
</dbReference>
<feature type="compositionally biased region" description="Low complexity" evidence="9">
    <location>
        <begin position="36"/>
        <end position="48"/>
    </location>
</feature>
<evidence type="ECO:0000256" key="2">
    <source>
        <dbReference type="ARBA" id="ARBA00010877"/>
    </source>
</evidence>
<feature type="region of interest" description="Disordered" evidence="9">
    <location>
        <begin position="1"/>
        <end position="48"/>
    </location>
</feature>
<name>A0A1Z5K386_FISSO</name>
<dbReference type="InParanoid" id="A0A1Z5K386"/>
<dbReference type="InterPro" id="IPR019133">
    <property type="entry name" value="MIC60"/>
</dbReference>
<evidence type="ECO:0000256" key="9">
    <source>
        <dbReference type="SAM" id="MobiDB-lite"/>
    </source>
</evidence>
<dbReference type="AlphaFoldDB" id="A0A1Z5K386"/>
<keyword evidence="8" id="KW-0175">Coiled coil</keyword>
<feature type="region of interest" description="Disordered" evidence="9">
    <location>
        <begin position="69"/>
        <end position="97"/>
    </location>
</feature>
<accession>A0A1Z5K386</accession>
<dbReference type="GO" id="GO:0061617">
    <property type="term" value="C:MICOS complex"/>
    <property type="evidence" value="ECO:0007669"/>
    <property type="project" value="TreeGrafter"/>
</dbReference>
<dbReference type="EMBL" id="BDSP01000151">
    <property type="protein sequence ID" value="GAX20659.1"/>
    <property type="molecule type" value="Genomic_DNA"/>
</dbReference>
<evidence type="ECO:0008006" key="12">
    <source>
        <dbReference type="Google" id="ProtNLM"/>
    </source>
</evidence>
<feature type="compositionally biased region" description="Polar residues" evidence="9">
    <location>
        <begin position="69"/>
        <end position="90"/>
    </location>
</feature>
<evidence type="ECO:0000256" key="7">
    <source>
        <dbReference type="ARBA" id="ARBA00023136"/>
    </source>
</evidence>
<evidence type="ECO:0000313" key="10">
    <source>
        <dbReference type="EMBL" id="GAX20659.1"/>
    </source>
</evidence>
<dbReference type="Pfam" id="PF09731">
    <property type="entry name" value="Mitofilin"/>
    <property type="match status" value="1"/>
</dbReference>
<comment type="subcellular location">
    <subcellularLocation>
        <location evidence="1">Mitochondrion inner membrane</location>
    </subcellularLocation>
</comment>
<evidence type="ECO:0000256" key="6">
    <source>
        <dbReference type="ARBA" id="ARBA00023128"/>
    </source>
</evidence>
<dbReference type="Proteomes" id="UP000198406">
    <property type="component" value="Unassembled WGS sequence"/>
</dbReference>
<keyword evidence="3" id="KW-0812">Transmembrane</keyword>
<evidence type="ECO:0000256" key="5">
    <source>
        <dbReference type="ARBA" id="ARBA00022989"/>
    </source>
</evidence>
<evidence type="ECO:0000256" key="8">
    <source>
        <dbReference type="SAM" id="Coils"/>
    </source>
</evidence>
<keyword evidence="6" id="KW-0496">Mitochondrion</keyword>
<keyword evidence="7" id="KW-0472">Membrane</keyword>
<comment type="caution">
    <text evidence="10">The sequence shown here is derived from an EMBL/GenBank/DDBJ whole genome shotgun (WGS) entry which is preliminary data.</text>
</comment>
<sequence length="543" mass="58927">MTAAAGTSRQKRALNPDQLEGKKPDGVAPSPPPTGAPSGSSGSGSSMPLILAGLGAVAGGAAYFYLSSTNKSSEPTGSPSVQTTVETPSPTKREKGTVANKVHDVQIPPGMKNTVGKAVPKLVHPEGGNRVDVRLDKPKESNSKVRYDSTMTDKAIQSLVGSRTEEAAKSLLESHQSAWSSVDANYFHDLDSLSIPQLKARVVQLSSEIKDRTRWEAVRLKEFLTMKEKETEAMYMEALQKQRIEFEDMLAKKIREKEFEYSDRMRKALEDKDATIQGVVSSALATQKGEHEEEMKTFEEVTAMEIKTNLQAEFSNKLAEIMEQSTNDLQAKAEAIKVLTEKLSQLESALEASKSRKEGSDKAHRLSAAALALSEKLETSQNAESELNALKAAAGKDGVIATALSTIPDSVKSGVPTLSELQMRFNTVFKKARQAALVPAGRQGLEGQLAGMVFASLRYAPDPDEPAPEDEKDSPEFVLARAKKHVELGELELAVQQLQVLDGQVAFTVADWTRDAMNRISVEKALKAIKFECALLNKSLVSQ</sequence>
<dbReference type="OrthoDB" id="10261039at2759"/>
<organism evidence="10 11">
    <name type="scientific">Fistulifera solaris</name>
    <name type="common">Oleaginous diatom</name>
    <dbReference type="NCBI Taxonomy" id="1519565"/>
    <lineage>
        <taxon>Eukaryota</taxon>
        <taxon>Sar</taxon>
        <taxon>Stramenopiles</taxon>
        <taxon>Ochrophyta</taxon>
        <taxon>Bacillariophyta</taxon>
        <taxon>Bacillariophyceae</taxon>
        <taxon>Bacillariophycidae</taxon>
        <taxon>Naviculales</taxon>
        <taxon>Naviculaceae</taxon>
        <taxon>Fistulifera</taxon>
    </lineage>
</organism>
<gene>
    <name evidence="10" type="ORF">FisN_32Hh045</name>
</gene>
<evidence type="ECO:0000256" key="4">
    <source>
        <dbReference type="ARBA" id="ARBA00022792"/>
    </source>
</evidence>
<evidence type="ECO:0000256" key="3">
    <source>
        <dbReference type="ARBA" id="ARBA00022692"/>
    </source>
</evidence>
<reference evidence="10 11" key="1">
    <citation type="journal article" date="2015" name="Plant Cell">
        <title>Oil accumulation by the oleaginous diatom Fistulifera solaris as revealed by the genome and transcriptome.</title>
        <authorList>
            <person name="Tanaka T."/>
            <person name="Maeda Y."/>
            <person name="Veluchamy A."/>
            <person name="Tanaka M."/>
            <person name="Abida H."/>
            <person name="Marechal E."/>
            <person name="Bowler C."/>
            <person name="Muto M."/>
            <person name="Sunaga Y."/>
            <person name="Tanaka M."/>
            <person name="Yoshino T."/>
            <person name="Taniguchi T."/>
            <person name="Fukuda Y."/>
            <person name="Nemoto M."/>
            <person name="Matsumoto M."/>
            <person name="Wong P.S."/>
            <person name="Aburatani S."/>
            <person name="Fujibuchi W."/>
        </authorList>
    </citation>
    <scope>NUCLEOTIDE SEQUENCE [LARGE SCALE GENOMIC DNA]</scope>
    <source>
        <strain evidence="10 11">JPCC DA0580</strain>
    </source>
</reference>
<feature type="coiled-coil region" evidence="8">
    <location>
        <begin position="322"/>
        <end position="393"/>
    </location>
</feature>
<keyword evidence="4" id="KW-0999">Mitochondrion inner membrane</keyword>